<gene>
    <name evidence="1" type="ORF">ADIS_1387</name>
</gene>
<dbReference type="Proteomes" id="UP000013909">
    <property type="component" value="Unassembled WGS sequence"/>
</dbReference>
<name>R7ZVM3_9BACT</name>
<protein>
    <submittedName>
        <fullName evidence="1">Uncharacterized protein</fullName>
    </submittedName>
</protein>
<evidence type="ECO:0000313" key="2">
    <source>
        <dbReference type="Proteomes" id="UP000013909"/>
    </source>
</evidence>
<sequence>MTQDTTITLKNPQTFSGNYRRLSEEFGSNKTIYYQTVKILMNPSLL</sequence>
<organism evidence="1 2">
    <name type="scientific">Lunatimonas lonarensis</name>
    <dbReference type="NCBI Taxonomy" id="1232681"/>
    <lineage>
        <taxon>Bacteria</taxon>
        <taxon>Pseudomonadati</taxon>
        <taxon>Bacteroidota</taxon>
        <taxon>Cytophagia</taxon>
        <taxon>Cytophagales</taxon>
        <taxon>Cyclobacteriaceae</taxon>
    </lineage>
</organism>
<comment type="caution">
    <text evidence="1">The sequence shown here is derived from an EMBL/GenBank/DDBJ whole genome shotgun (WGS) entry which is preliminary data.</text>
</comment>
<accession>R7ZVM3</accession>
<dbReference type="STRING" id="1232681.ADIS_1387"/>
<reference evidence="1 2" key="1">
    <citation type="submission" date="2013-02" db="EMBL/GenBank/DDBJ databases">
        <title>A novel strain isolated from Lonar lake, Maharashtra, India.</title>
        <authorList>
            <person name="Singh A."/>
        </authorList>
    </citation>
    <scope>NUCLEOTIDE SEQUENCE [LARGE SCALE GENOMIC DNA]</scope>
    <source>
        <strain evidence="1 2">AK24</strain>
    </source>
</reference>
<evidence type="ECO:0000313" key="1">
    <source>
        <dbReference type="EMBL" id="EON78190.1"/>
    </source>
</evidence>
<proteinExistence type="predicted"/>
<dbReference type="EMBL" id="AQHR01000041">
    <property type="protein sequence ID" value="EON78190.1"/>
    <property type="molecule type" value="Genomic_DNA"/>
</dbReference>
<keyword evidence="2" id="KW-1185">Reference proteome</keyword>
<dbReference type="AlphaFoldDB" id="R7ZVM3"/>